<keyword evidence="9" id="KW-0406">Ion transport</keyword>
<evidence type="ECO:0000256" key="13">
    <source>
        <dbReference type="ARBA" id="ARBA00023237"/>
    </source>
</evidence>
<dbReference type="InterPro" id="IPR039426">
    <property type="entry name" value="TonB-dep_rcpt-like"/>
</dbReference>
<evidence type="ECO:0000256" key="9">
    <source>
        <dbReference type="ARBA" id="ARBA00023065"/>
    </source>
</evidence>
<keyword evidence="10 15" id="KW-0798">TonB box</keyword>
<evidence type="ECO:0000256" key="8">
    <source>
        <dbReference type="ARBA" id="ARBA00023004"/>
    </source>
</evidence>
<feature type="domain" description="TonB-dependent receptor plug" evidence="18">
    <location>
        <begin position="75"/>
        <end position="170"/>
    </location>
</feature>
<dbReference type="InterPro" id="IPR036942">
    <property type="entry name" value="Beta-barrel_TonB_sf"/>
</dbReference>
<dbReference type="GO" id="GO:0015891">
    <property type="term" value="P:siderophore transport"/>
    <property type="evidence" value="ECO:0007669"/>
    <property type="project" value="InterPro"/>
</dbReference>
<dbReference type="Proteomes" id="UP000252086">
    <property type="component" value="Unassembled WGS sequence"/>
</dbReference>
<dbReference type="GO" id="GO:0038023">
    <property type="term" value="F:signaling receptor activity"/>
    <property type="evidence" value="ECO:0007669"/>
    <property type="project" value="InterPro"/>
</dbReference>
<accession>A0A366CW17</accession>
<evidence type="ECO:0000256" key="12">
    <source>
        <dbReference type="ARBA" id="ARBA00023170"/>
    </source>
</evidence>
<dbReference type="InterPro" id="IPR010105">
    <property type="entry name" value="TonB_sidphr_rcpt"/>
</dbReference>
<evidence type="ECO:0000259" key="17">
    <source>
        <dbReference type="Pfam" id="PF00593"/>
    </source>
</evidence>
<dbReference type="SUPFAM" id="SSF56935">
    <property type="entry name" value="Porins"/>
    <property type="match status" value="1"/>
</dbReference>
<dbReference type="Pfam" id="PF00593">
    <property type="entry name" value="TonB_dep_Rec_b-barrel"/>
    <property type="match status" value="1"/>
</dbReference>
<dbReference type="InterPro" id="IPR000531">
    <property type="entry name" value="Beta-barrel_TonB"/>
</dbReference>
<gene>
    <name evidence="19" type="ORF">DFP76_107178</name>
</gene>
<feature type="signal peptide" evidence="16">
    <location>
        <begin position="1"/>
        <end position="34"/>
    </location>
</feature>
<evidence type="ECO:0000256" key="5">
    <source>
        <dbReference type="ARBA" id="ARBA00022496"/>
    </source>
</evidence>
<dbReference type="RefSeq" id="WP_113875205.1">
    <property type="nucleotide sequence ID" value="NZ_QNRF01000007.1"/>
</dbReference>
<evidence type="ECO:0000256" key="2">
    <source>
        <dbReference type="ARBA" id="ARBA00009810"/>
    </source>
</evidence>
<evidence type="ECO:0000256" key="6">
    <source>
        <dbReference type="ARBA" id="ARBA00022692"/>
    </source>
</evidence>
<dbReference type="Gene3D" id="2.170.130.10">
    <property type="entry name" value="TonB-dependent receptor, plug domain"/>
    <property type="match status" value="1"/>
</dbReference>
<sequence length="770" mass="84915">MKKTVVARIVDRENKKKVIGAWMLSLFAIPMVIAADANTDADSTEQLDMLVVRGTDLSRYEFDEAESATGFNADIDEIPRTVQVIPEQLILDQNSKDLNDVLSNSAAVTRSDGFGGAETEVNIRGIGNKYLFVDGNPVSSRYNIDVANIESVEVVLGPASVLHGQVSPGGMVNVVTKKPQVESAYSVQVDLDEYGKQKLTLDSTGSLSDEVQYRIVMSGEDSETFREVVTEDGTFNTERKSLMVSPSLSYTPDDQNTFTVRLSHTEQELPIDRGTVMVNDGNDNFSIADIPRERMLGSEYDIRDSVEDLLQFDWEHELKNGWTNKFKAGYYEKEFDDYQNRIIRGLTNTPADFDDEASILGSGPVNSIQSNNLAIRRADSNDVKASDLFISNSLTGDFEFAGVDNTLYVGANLHSKKEDSKDGVALVTPNAVGFFDANVIDISATQSSNSKLSTSTISHSNTTTNEIGLSVQNLSYLTDRLNVLAGLRYDYYDLEGKNTNYYSVANLVQYTPLTTPETQDIDDSNDNVSGQLGAIYDINDDLTTYVSYAESFQPNFPSVTEGVYSGEFEPETAKQVEVGFKSSFFDDKLRLGVSAYKLERENVAGQDGDNKIVIIGKTESNGVDITGTVQFIEGLNILASYSYIDAEIVKSNDGEKDGNTPYNIPENKARLWGSYEIQDGDLAGLGFGLGAEYVDKRFGNDANTFVLPSYTVYDAAVWYYLPLSGEMKLRLNAGIKNFTDETYYTASGSNVYRISVGDPRTFYATARLEF</sequence>
<dbReference type="Gene3D" id="2.40.170.20">
    <property type="entry name" value="TonB-dependent receptor, beta-barrel domain"/>
    <property type="match status" value="1"/>
</dbReference>
<evidence type="ECO:0000256" key="10">
    <source>
        <dbReference type="ARBA" id="ARBA00023077"/>
    </source>
</evidence>
<keyword evidence="3 14" id="KW-0813">Transport</keyword>
<keyword evidence="4 14" id="KW-1134">Transmembrane beta strand</keyword>
<keyword evidence="12 19" id="KW-0675">Receptor</keyword>
<keyword evidence="6 14" id="KW-0812">Transmembrane</keyword>
<evidence type="ECO:0000256" key="11">
    <source>
        <dbReference type="ARBA" id="ARBA00023136"/>
    </source>
</evidence>
<keyword evidence="13 14" id="KW-0998">Cell outer membrane</keyword>
<reference evidence="19 20" key="1">
    <citation type="submission" date="2018-06" db="EMBL/GenBank/DDBJ databases">
        <title>Genomic Encyclopedia of Type Strains, Phase III (KMG-III): the genomes of soil and plant-associated and newly described type strains.</title>
        <authorList>
            <person name="Whitman W."/>
        </authorList>
    </citation>
    <scope>NUCLEOTIDE SEQUENCE [LARGE SCALE GENOMIC DNA]</scope>
    <source>
        <strain evidence="19 20">CECT 7732</strain>
    </source>
</reference>
<dbReference type="InterPro" id="IPR037066">
    <property type="entry name" value="Plug_dom_sf"/>
</dbReference>
<dbReference type="NCBIfam" id="TIGR01783">
    <property type="entry name" value="TonB-siderophor"/>
    <property type="match status" value="1"/>
</dbReference>
<name>A0A366CW17_9GAMM</name>
<keyword evidence="11 14" id="KW-0472">Membrane</keyword>
<evidence type="ECO:0000256" key="14">
    <source>
        <dbReference type="PROSITE-ProRule" id="PRU01360"/>
    </source>
</evidence>
<evidence type="ECO:0000256" key="3">
    <source>
        <dbReference type="ARBA" id="ARBA00022448"/>
    </source>
</evidence>
<feature type="domain" description="TonB-dependent receptor-like beta-barrel" evidence="17">
    <location>
        <begin position="254"/>
        <end position="737"/>
    </location>
</feature>
<evidence type="ECO:0000256" key="16">
    <source>
        <dbReference type="SAM" id="SignalP"/>
    </source>
</evidence>
<evidence type="ECO:0000256" key="1">
    <source>
        <dbReference type="ARBA" id="ARBA00004571"/>
    </source>
</evidence>
<evidence type="ECO:0000313" key="20">
    <source>
        <dbReference type="Proteomes" id="UP000252086"/>
    </source>
</evidence>
<dbReference type="InterPro" id="IPR012910">
    <property type="entry name" value="Plug_dom"/>
</dbReference>
<dbReference type="PANTHER" id="PTHR32552:SF68">
    <property type="entry name" value="FERRICHROME OUTER MEMBRANE TRANSPORTER_PHAGE RECEPTOR"/>
    <property type="match status" value="1"/>
</dbReference>
<comment type="subcellular location">
    <subcellularLocation>
        <location evidence="1 14">Cell outer membrane</location>
        <topology evidence="1 14">Multi-pass membrane protein</topology>
    </subcellularLocation>
</comment>
<dbReference type="AlphaFoldDB" id="A0A366CW17"/>
<dbReference type="GO" id="GO:0015344">
    <property type="term" value="F:siderophore uptake transmembrane transporter activity"/>
    <property type="evidence" value="ECO:0007669"/>
    <property type="project" value="TreeGrafter"/>
</dbReference>
<evidence type="ECO:0000259" key="18">
    <source>
        <dbReference type="Pfam" id="PF07715"/>
    </source>
</evidence>
<keyword evidence="7 16" id="KW-0732">Signal</keyword>
<evidence type="ECO:0000256" key="4">
    <source>
        <dbReference type="ARBA" id="ARBA00022452"/>
    </source>
</evidence>
<keyword evidence="20" id="KW-1185">Reference proteome</keyword>
<dbReference type="OrthoDB" id="6127007at2"/>
<keyword evidence="8" id="KW-0408">Iron</keyword>
<dbReference type="CDD" id="cd01347">
    <property type="entry name" value="ligand_gated_channel"/>
    <property type="match status" value="1"/>
</dbReference>
<keyword evidence="5" id="KW-0410">Iron transport</keyword>
<proteinExistence type="inferred from homology"/>
<evidence type="ECO:0000313" key="19">
    <source>
        <dbReference type="EMBL" id="RBO82020.1"/>
    </source>
</evidence>
<dbReference type="Pfam" id="PF07715">
    <property type="entry name" value="Plug"/>
    <property type="match status" value="1"/>
</dbReference>
<evidence type="ECO:0000256" key="15">
    <source>
        <dbReference type="RuleBase" id="RU003357"/>
    </source>
</evidence>
<comment type="similarity">
    <text evidence="2 14 15">Belongs to the TonB-dependent receptor family.</text>
</comment>
<dbReference type="EMBL" id="QNRF01000007">
    <property type="protein sequence ID" value="RBO82020.1"/>
    <property type="molecule type" value="Genomic_DNA"/>
</dbReference>
<protein>
    <submittedName>
        <fullName evidence="19">Iron complex outermembrane receptor protein</fullName>
    </submittedName>
</protein>
<dbReference type="PANTHER" id="PTHR32552">
    <property type="entry name" value="FERRICHROME IRON RECEPTOR-RELATED"/>
    <property type="match status" value="1"/>
</dbReference>
<organism evidence="19 20">
    <name type="scientific">Marinomonas aquiplantarum</name>
    <dbReference type="NCBI Taxonomy" id="491951"/>
    <lineage>
        <taxon>Bacteria</taxon>
        <taxon>Pseudomonadati</taxon>
        <taxon>Pseudomonadota</taxon>
        <taxon>Gammaproteobacteria</taxon>
        <taxon>Oceanospirillales</taxon>
        <taxon>Oceanospirillaceae</taxon>
        <taxon>Marinomonas</taxon>
    </lineage>
</organism>
<dbReference type="PROSITE" id="PS52016">
    <property type="entry name" value="TONB_DEPENDENT_REC_3"/>
    <property type="match status" value="1"/>
</dbReference>
<evidence type="ECO:0000256" key="7">
    <source>
        <dbReference type="ARBA" id="ARBA00022729"/>
    </source>
</evidence>
<comment type="caution">
    <text evidence="19">The sequence shown here is derived from an EMBL/GenBank/DDBJ whole genome shotgun (WGS) entry which is preliminary data.</text>
</comment>
<feature type="chain" id="PRO_5016752603" evidence="16">
    <location>
        <begin position="35"/>
        <end position="770"/>
    </location>
</feature>
<dbReference type="GO" id="GO:0009279">
    <property type="term" value="C:cell outer membrane"/>
    <property type="evidence" value="ECO:0007669"/>
    <property type="project" value="UniProtKB-SubCell"/>
</dbReference>